<evidence type="ECO:0000256" key="12">
    <source>
        <dbReference type="ARBA" id="ARBA00023239"/>
    </source>
</evidence>
<dbReference type="PROSITE" id="PS51068">
    <property type="entry name" value="FPG_CAT"/>
    <property type="match status" value="1"/>
</dbReference>
<evidence type="ECO:0000256" key="14">
    <source>
        <dbReference type="ARBA" id="ARBA00023295"/>
    </source>
</evidence>
<keyword evidence="14" id="KW-0326">Glycosidase</keyword>
<dbReference type="EMBL" id="UINC01018953">
    <property type="protein sequence ID" value="SVA79982.1"/>
    <property type="molecule type" value="Genomic_DNA"/>
</dbReference>
<keyword evidence="10" id="KW-0238">DNA-binding</keyword>
<keyword evidence="12" id="KW-0456">Lyase</keyword>
<dbReference type="PANTHER" id="PTHR22993:SF9">
    <property type="entry name" value="FORMAMIDOPYRIMIDINE-DNA GLYCOSYLASE"/>
    <property type="match status" value="1"/>
</dbReference>
<dbReference type="FunFam" id="1.10.8.50:FF:000003">
    <property type="entry name" value="Formamidopyrimidine-DNA glycosylase"/>
    <property type="match status" value="1"/>
</dbReference>
<dbReference type="InterPro" id="IPR035937">
    <property type="entry name" value="FPG_N"/>
</dbReference>
<keyword evidence="13" id="KW-0511">Multifunctional enzyme</keyword>
<keyword evidence="5" id="KW-0479">Metal-binding</keyword>
<organism evidence="18">
    <name type="scientific">marine metagenome</name>
    <dbReference type="NCBI Taxonomy" id="408172"/>
    <lineage>
        <taxon>unclassified sequences</taxon>
        <taxon>metagenomes</taxon>
        <taxon>ecological metagenomes</taxon>
    </lineage>
</organism>
<comment type="catalytic activity">
    <reaction evidence="1">
        <text>Hydrolysis of DNA containing ring-opened 7-methylguanine residues, releasing 2,6-diamino-4-hydroxy-5-(N-methyl)formamidopyrimidine.</text>
        <dbReference type="EC" id="3.2.2.23"/>
    </reaction>
</comment>
<dbReference type="InterPro" id="IPR000214">
    <property type="entry name" value="Znf_DNA_glyclase/AP_lyase"/>
</dbReference>
<sequence length="287" mass="33954">MPELPEVEIVRRSLEKKVKDKVIQKVLVKNRNLRFKIHAKFKRHLYKKKIKKVDRFSKYLILIFEDTSGFIIHLGMSGTIHLCDKNKKNTITNTSFYHSPILPKKHNHVEIQFDKIKFIYNDPRRFGYFLTFNNKIELIRKFSHFGPEPFSNSFNVEYISKYLKKKEKNIKNFLLDQKFVSGIGNIYASEILFFSKINPIKKAKNLTKDECKKIFLYSKLVLKKAIRKGGSSIQNFQNINGKMGSFQKDFKVYQRENLNCLKPKCKGVIKKKIISNRSSFFCNFCQK</sequence>
<evidence type="ECO:0000259" key="17">
    <source>
        <dbReference type="PROSITE" id="PS51068"/>
    </source>
</evidence>
<dbReference type="Gene3D" id="1.10.8.50">
    <property type="match status" value="1"/>
</dbReference>
<evidence type="ECO:0008006" key="19">
    <source>
        <dbReference type="Google" id="ProtNLM"/>
    </source>
</evidence>
<keyword evidence="9" id="KW-0862">Zinc</keyword>
<dbReference type="InterPro" id="IPR015887">
    <property type="entry name" value="DNA_glyclase_Znf_dom_DNA_BS"/>
</dbReference>
<feature type="domain" description="Formamidopyrimidine-DNA glycosylase catalytic" evidence="17">
    <location>
        <begin position="2"/>
        <end position="127"/>
    </location>
</feature>
<dbReference type="GO" id="GO:0003684">
    <property type="term" value="F:damaged DNA binding"/>
    <property type="evidence" value="ECO:0007669"/>
    <property type="project" value="InterPro"/>
</dbReference>
<evidence type="ECO:0000256" key="11">
    <source>
        <dbReference type="ARBA" id="ARBA00023204"/>
    </source>
</evidence>
<comment type="similarity">
    <text evidence="3">Belongs to the FPG family.</text>
</comment>
<keyword evidence="7" id="KW-0863">Zinc-finger</keyword>
<comment type="catalytic activity">
    <reaction evidence="15">
        <text>2'-deoxyribonucleotide-(2'-deoxyribose 5'-phosphate)-2'-deoxyribonucleotide-DNA = a 3'-end 2'-deoxyribonucleotide-(2,3-dehydro-2,3-deoxyribose 5'-phosphate)-DNA + a 5'-end 5'-phospho-2'-deoxyribonucleoside-DNA + H(+)</text>
        <dbReference type="Rhea" id="RHEA:66592"/>
        <dbReference type="Rhea" id="RHEA-COMP:13180"/>
        <dbReference type="Rhea" id="RHEA-COMP:16897"/>
        <dbReference type="Rhea" id="RHEA-COMP:17067"/>
        <dbReference type="ChEBI" id="CHEBI:15378"/>
        <dbReference type="ChEBI" id="CHEBI:136412"/>
        <dbReference type="ChEBI" id="CHEBI:157695"/>
        <dbReference type="ChEBI" id="CHEBI:167181"/>
        <dbReference type="EC" id="4.2.99.18"/>
    </reaction>
</comment>
<dbReference type="GO" id="GO:0034039">
    <property type="term" value="F:8-oxo-7,8-dihydroguanine DNA N-glycosylase activity"/>
    <property type="evidence" value="ECO:0007669"/>
    <property type="project" value="TreeGrafter"/>
</dbReference>
<accession>A0A381YTN2</accession>
<dbReference type="SUPFAM" id="SSF57716">
    <property type="entry name" value="Glucocorticoid receptor-like (DNA-binding domain)"/>
    <property type="match status" value="1"/>
</dbReference>
<proteinExistence type="inferred from homology"/>
<evidence type="ECO:0000256" key="5">
    <source>
        <dbReference type="ARBA" id="ARBA00022723"/>
    </source>
</evidence>
<dbReference type="AlphaFoldDB" id="A0A381YTN2"/>
<evidence type="ECO:0000256" key="15">
    <source>
        <dbReference type="ARBA" id="ARBA00044632"/>
    </source>
</evidence>
<dbReference type="Pfam" id="PF01149">
    <property type="entry name" value="Fapy_DNA_glyco"/>
    <property type="match status" value="1"/>
</dbReference>
<dbReference type="InterPro" id="IPR012319">
    <property type="entry name" value="FPG_cat"/>
</dbReference>
<evidence type="ECO:0000256" key="8">
    <source>
        <dbReference type="ARBA" id="ARBA00022801"/>
    </source>
</evidence>
<dbReference type="SUPFAM" id="SSF81624">
    <property type="entry name" value="N-terminal domain of MutM-like DNA repair proteins"/>
    <property type="match status" value="1"/>
</dbReference>
<dbReference type="InterPro" id="IPR015886">
    <property type="entry name" value="H2TH_FPG"/>
</dbReference>
<evidence type="ECO:0000256" key="9">
    <source>
        <dbReference type="ARBA" id="ARBA00022833"/>
    </source>
</evidence>
<dbReference type="Pfam" id="PF06831">
    <property type="entry name" value="H2TH"/>
    <property type="match status" value="1"/>
</dbReference>
<evidence type="ECO:0000259" key="16">
    <source>
        <dbReference type="PROSITE" id="PS51066"/>
    </source>
</evidence>
<dbReference type="SMART" id="SM00898">
    <property type="entry name" value="Fapy_DNA_glyco"/>
    <property type="match status" value="1"/>
</dbReference>
<evidence type="ECO:0000256" key="10">
    <source>
        <dbReference type="ARBA" id="ARBA00023125"/>
    </source>
</evidence>
<dbReference type="GO" id="GO:0006284">
    <property type="term" value="P:base-excision repair"/>
    <property type="evidence" value="ECO:0007669"/>
    <property type="project" value="InterPro"/>
</dbReference>
<evidence type="ECO:0000313" key="18">
    <source>
        <dbReference type="EMBL" id="SVA79982.1"/>
    </source>
</evidence>
<evidence type="ECO:0000256" key="6">
    <source>
        <dbReference type="ARBA" id="ARBA00022763"/>
    </source>
</evidence>
<evidence type="ECO:0000256" key="3">
    <source>
        <dbReference type="ARBA" id="ARBA00009409"/>
    </source>
</evidence>
<dbReference type="NCBIfam" id="NF002211">
    <property type="entry name" value="PRK01103.1"/>
    <property type="match status" value="1"/>
</dbReference>
<gene>
    <name evidence="18" type="ORF">METZ01_LOCUS132836</name>
</gene>
<reference evidence="18" key="1">
    <citation type="submission" date="2018-05" db="EMBL/GenBank/DDBJ databases">
        <authorList>
            <person name="Lanie J.A."/>
            <person name="Ng W.-L."/>
            <person name="Kazmierczak K.M."/>
            <person name="Andrzejewski T.M."/>
            <person name="Davidsen T.M."/>
            <person name="Wayne K.J."/>
            <person name="Tettelin H."/>
            <person name="Glass J.I."/>
            <person name="Rusch D."/>
            <person name="Podicherti R."/>
            <person name="Tsui H.-C.T."/>
            <person name="Winkler M.E."/>
        </authorList>
    </citation>
    <scope>NUCLEOTIDE SEQUENCE</scope>
</reference>
<keyword evidence="6" id="KW-0227">DNA damage</keyword>
<protein>
    <recommendedName>
        <fullName evidence="19">Formamidopyrimidine-DNA glycosylase catalytic domain-containing protein</fullName>
    </recommendedName>
</protein>
<comment type="cofactor">
    <cofactor evidence="2">
        <name>Zn(2+)</name>
        <dbReference type="ChEBI" id="CHEBI:29105"/>
    </cofactor>
</comment>
<dbReference type="GO" id="GO:0008270">
    <property type="term" value="F:zinc ion binding"/>
    <property type="evidence" value="ECO:0007669"/>
    <property type="project" value="UniProtKB-KW"/>
</dbReference>
<dbReference type="PROSITE" id="PS51066">
    <property type="entry name" value="ZF_FPG_2"/>
    <property type="match status" value="1"/>
</dbReference>
<comment type="subunit">
    <text evidence="4">Monomer.</text>
</comment>
<dbReference type="NCBIfam" id="TIGR00577">
    <property type="entry name" value="fpg"/>
    <property type="match status" value="1"/>
</dbReference>
<dbReference type="SMART" id="SM01232">
    <property type="entry name" value="H2TH"/>
    <property type="match status" value="1"/>
</dbReference>
<evidence type="ECO:0000256" key="4">
    <source>
        <dbReference type="ARBA" id="ARBA00011245"/>
    </source>
</evidence>
<keyword evidence="8" id="KW-0378">Hydrolase</keyword>
<dbReference type="SUPFAM" id="SSF46946">
    <property type="entry name" value="S13-like H2TH domain"/>
    <property type="match status" value="1"/>
</dbReference>
<dbReference type="PANTHER" id="PTHR22993">
    <property type="entry name" value="FORMAMIDOPYRIMIDINE-DNA GLYCOSYLASE"/>
    <property type="match status" value="1"/>
</dbReference>
<dbReference type="GO" id="GO:0140078">
    <property type="term" value="F:class I DNA-(apurinic or apyrimidinic site) endonuclease activity"/>
    <property type="evidence" value="ECO:0007669"/>
    <property type="project" value="UniProtKB-EC"/>
</dbReference>
<evidence type="ECO:0000256" key="13">
    <source>
        <dbReference type="ARBA" id="ARBA00023268"/>
    </source>
</evidence>
<feature type="domain" description="FPG-type" evidence="16">
    <location>
        <begin position="251"/>
        <end position="287"/>
    </location>
</feature>
<dbReference type="Gene3D" id="3.20.190.10">
    <property type="entry name" value="MutM-like, N-terminal"/>
    <property type="match status" value="1"/>
</dbReference>
<dbReference type="PROSITE" id="PS01242">
    <property type="entry name" value="ZF_FPG_1"/>
    <property type="match status" value="1"/>
</dbReference>
<evidence type="ECO:0000256" key="7">
    <source>
        <dbReference type="ARBA" id="ARBA00022771"/>
    </source>
</evidence>
<keyword evidence="11" id="KW-0234">DNA repair</keyword>
<dbReference type="CDD" id="cd08966">
    <property type="entry name" value="EcFpg-like_N"/>
    <property type="match status" value="1"/>
</dbReference>
<evidence type="ECO:0000256" key="2">
    <source>
        <dbReference type="ARBA" id="ARBA00001947"/>
    </source>
</evidence>
<dbReference type="InterPro" id="IPR020629">
    <property type="entry name" value="FPG_Glyclase"/>
</dbReference>
<evidence type="ECO:0000256" key="1">
    <source>
        <dbReference type="ARBA" id="ARBA00001668"/>
    </source>
</evidence>
<name>A0A381YTN2_9ZZZZ</name>
<dbReference type="InterPro" id="IPR010979">
    <property type="entry name" value="Ribosomal_uS13-like_H2TH"/>
</dbReference>